<dbReference type="Proteomes" id="UP001432322">
    <property type="component" value="Unassembled WGS sequence"/>
</dbReference>
<feature type="region of interest" description="Disordered" evidence="1">
    <location>
        <begin position="206"/>
        <end position="246"/>
    </location>
</feature>
<evidence type="ECO:0000313" key="2">
    <source>
        <dbReference type="EMBL" id="GMT09724.1"/>
    </source>
</evidence>
<proteinExistence type="predicted"/>
<comment type="caution">
    <text evidence="2">The sequence shown here is derived from an EMBL/GenBank/DDBJ whole genome shotgun (WGS) entry which is preliminary data.</text>
</comment>
<feature type="compositionally biased region" description="Basic residues" evidence="1">
    <location>
        <begin position="225"/>
        <end position="234"/>
    </location>
</feature>
<gene>
    <name evidence="2" type="ORF">PFISCL1PPCAC_1021</name>
</gene>
<feature type="compositionally biased region" description="Basic and acidic residues" evidence="1">
    <location>
        <begin position="40"/>
        <end position="50"/>
    </location>
</feature>
<sequence>HEVGNDEGQIAQKPAQPITHLSKKREMESGVLEKPVAKVTTRDQKEAVDSEKQMTFEELQGMARNNPAWQSLLNVRPIGVTLDGMREEEEAMLRADRTRAEAGLPIDTTTPLMAELMRLAAATSSSFSQASSTPNGFLNLQSSAQSIAVLPASHTGSFLLDEQPSCSHSSSSSSRASTAPLLNPMDVFPMYQAQAEFEAVQLAAKKQRDSIEKSRAQPRPSRNSSHSKSKRAKRMLTDIASSMSDGDAALDCSTIASTSSSPFPYHLSSNP</sequence>
<feature type="compositionally biased region" description="Basic and acidic residues" evidence="1">
    <location>
        <begin position="206"/>
        <end position="215"/>
    </location>
</feature>
<accession>A0AAV5URI3</accession>
<dbReference type="EMBL" id="BTSY01000001">
    <property type="protein sequence ID" value="GMT09724.1"/>
    <property type="molecule type" value="Genomic_DNA"/>
</dbReference>
<evidence type="ECO:0000256" key="1">
    <source>
        <dbReference type="SAM" id="MobiDB-lite"/>
    </source>
</evidence>
<dbReference type="AlphaFoldDB" id="A0AAV5URI3"/>
<feature type="non-terminal residue" evidence="2">
    <location>
        <position position="1"/>
    </location>
</feature>
<organism evidence="2 3">
    <name type="scientific">Pristionchus fissidentatus</name>
    <dbReference type="NCBI Taxonomy" id="1538716"/>
    <lineage>
        <taxon>Eukaryota</taxon>
        <taxon>Metazoa</taxon>
        <taxon>Ecdysozoa</taxon>
        <taxon>Nematoda</taxon>
        <taxon>Chromadorea</taxon>
        <taxon>Rhabditida</taxon>
        <taxon>Rhabditina</taxon>
        <taxon>Diplogasteromorpha</taxon>
        <taxon>Diplogasteroidea</taxon>
        <taxon>Neodiplogasteridae</taxon>
        <taxon>Pristionchus</taxon>
    </lineage>
</organism>
<reference evidence="2" key="1">
    <citation type="submission" date="2023-10" db="EMBL/GenBank/DDBJ databases">
        <title>Genome assembly of Pristionchus species.</title>
        <authorList>
            <person name="Yoshida K."/>
            <person name="Sommer R.J."/>
        </authorList>
    </citation>
    <scope>NUCLEOTIDE SEQUENCE</scope>
    <source>
        <strain evidence="2">RS5133</strain>
    </source>
</reference>
<keyword evidence="3" id="KW-1185">Reference proteome</keyword>
<name>A0AAV5URI3_9BILA</name>
<feature type="non-terminal residue" evidence="2">
    <location>
        <position position="271"/>
    </location>
</feature>
<feature type="region of interest" description="Disordered" evidence="1">
    <location>
        <begin position="1"/>
        <end position="50"/>
    </location>
</feature>
<protein>
    <submittedName>
        <fullName evidence="2">Uncharacterized protein</fullName>
    </submittedName>
</protein>
<evidence type="ECO:0000313" key="3">
    <source>
        <dbReference type="Proteomes" id="UP001432322"/>
    </source>
</evidence>